<protein>
    <submittedName>
        <fullName evidence="1">Glycosyltransferase family 52 protein</fullName>
    </submittedName>
</protein>
<evidence type="ECO:0000313" key="1">
    <source>
        <dbReference type="EMBL" id="MBW8636204.1"/>
    </source>
</evidence>
<sequence length="326" mass="37142">MEQQQVNMMPHCLVILRTAFQGWLARQVLARVPEISYDLLQISHNNSTEERRQFDCLAKEAVTASFLTRTPRKFDVLTQLDLWRRLPDHFTDTSYSKLFLSSIDAPVIGAIASRHKSANLITWDDGIVNLLPNGNYQSGQLPWRSIMLRRVLGSEPIAAMRDRIERHYTIFDTFPNIVPPDRVSVIKTEFFNAAASEDGKIGYRYFIGQPLEEVISETDIHWVESEAKKFEPDWYVKHPREREPLVLGIPELNKAGDIAEEAIMRHSAGRPFELIGSFSSTLFTLSQFATRTVMLLPHGLKVRSWLADAGRKLGAEVITPSIVSKH</sequence>
<accession>A0AAE3CZ27</accession>
<dbReference type="RefSeq" id="WP_220226906.1">
    <property type="nucleotide sequence ID" value="NZ_JAICBX010000001.1"/>
</dbReference>
<reference evidence="1" key="1">
    <citation type="submission" date="2021-08" db="EMBL/GenBank/DDBJ databases">
        <title>Hoeflea bacterium WL0058 sp. nov., isolated from the sediment.</title>
        <authorList>
            <person name="Wang L."/>
            <person name="Zhang D."/>
        </authorList>
    </citation>
    <scope>NUCLEOTIDE SEQUENCE</scope>
    <source>
        <strain evidence="1">WL0058</strain>
    </source>
</reference>
<dbReference type="EMBL" id="JAICBX010000001">
    <property type="protein sequence ID" value="MBW8636204.1"/>
    <property type="molecule type" value="Genomic_DNA"/>
</dbReference>
<keyword evidence="2" id="KW-1185">Reference proteome</keyword>
<dbReference type="Proteomes" id="UP001196509">
    <property type="component" value="Unassembled WGS sequence"/>
</dbReference>
<proteinExistence type="predicted"/>
<name>A0AAE3CZ27_9HYPH</name>
<evidence type="ECO:0000313" key="2">
    <source>
        <dbReference type="Proteomes" id="UP001196509"/>
    </source>
</evidence>
<dbReference type="AlphaFoldDB" id="A0AAE3CZ27"/>
<dbReference type="Pfam" id="PF07922">
    <property type="entry name" value="Glyco_transf_52"/>
    <property type="match status" value="1"/>
</dbReference>
<comment type="caution">
    <text evidence="1">The sequence shown here is derived from an EMBL/GenBank/DDBJ whole genome shotgun (WGS) entry which is preliminary data.</text>
</comment>
<organism evidence="1 2">
    <name type="scientific">Flavimaribacter sediminis</name>
    <dbReference type="NCBI Taxonomy" id="2865987"/>
    <lineage>
        <taxon>Bacteria</taxon>
        <taxon>Pseudomonadati</taxon>
        <taxon>Pseudomonadota</taxon>
        <taxon>Alphaproteobacteria</taxon>
        <taxon>Hyphomicrobiales</taxon>
        <taxon>Rhizobiaceae</taxon>
        <taxon>Flavimaribacter</taxon>
    </lineage>
</organism>
<gene>
    <name evidence="1" type="ORF">K1W69_03310</name>
</gene>
<dbReference type="InterPro" id="IPR012477">
    <property type="entry name" value="Glyco_transf_52"/>
</dbReference>